<dbReference type="AlphaFoldDB" id="A0AAW4U2F9"/>
<keyword evidence="6 13" id="KW-0378">Hydrolase</keyword>
<keyword evidence="10 13" id="KW-0238">DNA-binding</keyword>
<evidence type="ECO:0000256" key="11">
    <source>
        <dbReference type="ARBA" id="ARBA00023211"/>
    </source>
</evidence>
<keyword evidence="8 13" id="KW-0694">RNA-binding</keyword>
<evidence type="ECO:0000256" key="7">
    <source>
        <dbReference type="ARBA" id="ARBA00022842"/>
    </source>
</evidence>
<dbReference type="Gene3D" id="3.30.420.10">
    <property type="entry name" value="Ribonuclease H-like superfamily/Ribonuclease H"/>
    <property type="match status" value="2"/>
</dbReference>
<sequence>MNRSYGLGLSIGIGTVSYTVLSQIKDTNNIIDNDVRIEDIGVRMFETGETPDHKNSLNQDRRSYRASRRLIRRRKHRKERVKHFLERIQFINYDKYRTWKKIFNPNIFQLKYDGLSKKLSPEEIFAIIIHFCNHRGYKDFYEEDATTINEKERGKIKTALSNFEKIYKDNGYISVSEMILKDPIFLGKGNYPDYHNHAIKNKQDNIEPRFFLIKREYLRKELINILKKQQQYYSKLTDKRINFICDNIVFIQRDFEDGPGDKKDSTRKYMGFLDSIGNCIYYKNEKRAFRTTIISDIYSLINQLSQVYFIDKNTEEISFSKEAANEIIDYVLINASLTEKDLKNILKKYDLILNKPGNLKLKINDCLKALKILKNTLEKCGYDYTSLIKEEQFNLEQPSKLQKLCILLSKNITPKRRILALQKAGYNKELQQEMIRKNFSSTANVSEKYMIQAIEAFKHGENYGNFQARMFKDKYNNITKKEKHLLLPSLTLKDDEDIVKNVVVFKAINETRKVINALIRKYGSFKYINILASDELGHSIQERKRIVKMQNKNRKETQNIRTKILELGLKKEDEITTQDIQRYKLYQQQNGIDLYTGSIIPENEILGTNYEIDYIVPFSLILDDTLNNKVLTKISINRITKNTKLPLQFLENEALDFYKKTVTTLFNKGKISSKKYNYLLLPILNEEILSEWKSRNLNDTRYICKFITNYISSNLIFDSNKKKNVYAIKAPIISKMRKIWLNKKTWGAKELDKTNNLYHAVNALVAANLTPAYVEIVYDNIRLQQIYREHHQTISNEYIDYLNKSINKMQKYYGFSIEYSQKLLRSLGKVPAILKNIWAEADIRLADNTIEYYKDIDDERFRQNICSFYQDKEFAESVQKVIVSYKSYKKFQGKITDDNPLPLSKNKSSYIKKMNNILNANKYYCIEVYKTIDNTINLRGIRFIDLIRKKGKLQLVIDNPIDYKHHIMYLFKNDYVKVYKNNKLLFKGYYKSVGNINQNILMFKIDNSSINTLKFIGKQYNIKKYDVNILGKLGGEIKCSVPFMFHKGNN</sequence>
<name>A0AAW4U2F9_9FIRM</name>
<dbReference type="HAMAP" id="MF_01480">
    <property type="entry name" value="Cas9"/>
    <property type="match status" value="1"/>
</dbReference>
<keyword evidence="11" id="KW-0464">Manganese</keyword>
<keyword evidence="7" id="KW-0460">Magnesium</keyword>
<dbReference type="InterPro" id="IPR033114">
    <property type="entry name" value="HNH_CAS9"/>
</dbReference>
<dbReference type="GO" id="GO:0003723">
    <property type="term" value="F:RNA binding"/>
    <property type="evidence" value="ECO:0007669"/>
    <property type="project" value="UniProtKB-UniRule"/>
</dbReference>
<comment type="caution">
    <text evidence="13">Lacks conserved residue(s) required for the propagation of feature annotation.</text>
</comment>
<protein>
    <recommendedName>
        <fullName evidence="13">CRISPR-associated endonuclease Cas9</fullName>
        <ecNumber evidence="13">3.1.-.-</ecNumber>
    </recommendedName>
</protein>
<comment type="similarity">
    <text evidence="2">Belongs to the CRISPR-associated protein Cas9 family. Subtype II-A subfamily.</text>
</comment>
<evidence type="ECO:0000256" key="4">
    <source>
        <dbReference type="ARBA" id="ARBA00022723"/>
    </source>
</evidence>
<keyword evidence="4" id="KW-0479">Metal-binding</keyword>
<dbReference type="EMBL" id="JAJCGD010000023">
    <property type="protein sequence ID" value="MCB6828710.1"/>
    <property type="molecule type" value="Genomic_DNA"/>
</dbReference>
<evidence type="ECO:0000256" key="1">
    <source>
        <dbReference type="ARBA" id="ARBA00001946"/>
    </source>
</evidence>
<evidence type="ECO:0000256" key="10">
    <source>
        <dbReference type="ARBA" id="ARBA00023125"/>
    </source>
</evidence>
<dbReference type="GO" id="GO:0003677">
    <property type="term" value="F:DNA binding"/>
    <property type="evidence" value="ECO:0007669"/>
    <property type="project" value="UniProtKB-UniRule"/>
</dbReference>
<keyword evidence="9 13" id="KW-0051">Antiviral defense</keyword>
<evidence type="ECO:0000256" key="5">
    <source>
        <dbReference type="ARBA" id="ARBA00022759"/>
    </source>
</evidence>
<organism evidence="15 16">
    <name type="scientific">Megamonas funiformis</name>
    <dbReference type="NCBI Taxonomy" id="437897"/>
    <lineage>
        <taxon>Bacteria</taxon>
        <taxon>Bacillati</taxon>
        <taxon>Bacillota</taxon>
        <taxon>Negativicutes</taxon>
        <taxon>Selenomonadales</taxon>
        <taxon>Selenomonadaceae</taxon>
        <taxon>Megamonas</taxon>
    </lineage>
</organism>
<dbReference type="GO" id="GO:0016787">
    <property type="term" value="F:hydrolase activity"/>
    <property type="evidence" value="ECO:0007669"/>
    <property type="project" value="UniProtKB-KW"/>
</dbReference>
<dbReference type="Pfam" id="PF13395">
    <property type="entry name" value="HNH_4"/>
    <property type="match status" value="1"/>
</dbReference>
<comment type="subunit">
    <text evidence="12 13">Monomer. Binds crRNA and tracrRNA.</text>
</comment>
<comment type="function">
    <text evidence="13">CRISPR (clustered regularly interspaced short palindromic repeat) is an adaptive immune system that provides protection against mobile genetic elements (viruses, transposable elements and conjugative plasmids). CRISPR clusters contain spacers, sequences complementary to antecedent mobile elements, and target invading nucleic acids. CRISPR clusters are transcribed and processed into CRISPR RNA (crRNA). In type II CRISPR systems correct processing of pre-crRNA requires a trans-encoded small RNA (tracrRNA), endogenous ribonuclease 3 (rnc) and this protein. The tracrRNA serves as a guide for ribonuclease 3-aided processing of pre-crRNA. Subsequently Cas9/crRNA/tracrRNA endonucleolytically cleaves linear or circular dsDNA target complementary to the spacer; Cas9 is inactive in the absence of the 2 guide RNAs (gRNA). Cas9 recognizes the protospacer adjacent motif (PAM) in the CRISPR repeat sequences to help distinguish self versus nonself, as targets within the bacterial CRISPR locus do not have PAMs. PAM recognition is also required for catalytic activity.</text>
</comment>
<reference evidence="15" key="1">
    <citation type="submission" date="2021-10" db="EMBL/GenBank/DDBJ databases">
        <title>Collection of gut derived symbiotic bacterial strains cultured from healthy donors.</title>
        <authorList>
            <person name="Lin H."/>
            <person name="Littmann E."/>
            <person name="Claire K."/>
            <person name="Pamer E."/>
        </authorList>
    </citation>
    <scope>NUCLEOTIDE SEQUENCE</scope>
    <source>
        <strain evidence="15">MSK.7.16</strain>
    </source>
</reference>
<feature type="domain" description="HNH Cas9-type" evidence="14">
    <location>
        <begin position="539"/>
        <end position="697"/>
    </location>
</feature>
<dbReference type="GO" id="GO:0051607">
    <property type="term" value="P:defense response to virus"/>
    <property type="evidence" value="ECO:0007669"/>
    <property type="project" value="UniProtKB-UniRule"/>
</dbReference>
<gene>
    <name evidence="13 15" type="primary">cas9</name>
    <name evidence="15" type="ORF">LIY65_08375</name>
</gene>
<proteinExistence type="inferred from homology"/>
<keyword evidence="5 13" id="KW-0255">Endonuclease</keyword>
<evidence type="ECO:0000256" key="8">
    <source>
        <dbReference type="ARBA" id="ARBA00022884"/>
    </source>
</evidence>
<keyword evidence="3 13" id="KW-0540">Nuclease</keyword>
<evidence type="ECO:0000256" key="6">
    <source>
        <dbReference type="ARBA" id="ARBA00022801"/>
    </source>
</evidence>
<dbReference type="GO" id="GO:0046872">
    <property type="term" value="F:metal ion binding"/>
    <property type="evidence" value="ECO:0007669"/>
    <property type="project" value="UniProtKB-UniRule"/>
</dbReference>
<dbReference type="EC" id="3.1.-.-" evidence="13"/>
<evidence type="ECO:0000313" key="16">
    <source>
        <dbReference type="Proteomes" id="UP001198190"/>
    </source>
</evidence>
<dbReference type="Proteomes" id="UP001198190">
    <property type="component" value="Unassembled WGS sequence"/>
</dbReference>
<comment type="cofactor">
    <cofactor evidence="1">
        <name>Mg(2+)</name>
        <dbReference type="ChEBI" id="CHEBI:18420"/>
    </cofactor>
</comment>
<evidence type="ECO:0000256" key="12">
    <source>
        <dbReference type="ARBA" id="ARBA00046380"/>
    </source>
</evidence>
<comment type="domain">
    <text evidence="13">Has 2 endonuclease domains. The discontinuous RuvC-like domain cleaves the target DNA noncomplementary to crRNA while the HNH nuclease domain cleaves the target DNA complementary to crRNA.</text>
</comment>
<evidence type="ECO:0000313" key="15">
    <source>
        <dbReference type="EMBL" id="MCB6828710.1"/>
    </source>
</evidence>
<evidence type="ECO:0000256" key="3">
    <source>
        <dbReference type="ARBA" id="ARBA00022722"/>
    </source>
</evidence>
<dbReference type="InterPro" id="IPR036397">
    <property type="entry name" value="RNaseH_sf"/>
</dbReference>
<evidence type="ECO:0000259" key="14">
    <source>
        <dbReference type="PROSITE" id="PS51749"/>
    </source>
</evidence>
<dbReference type="InterPro" id="IPR003615">
    <property type="entry name" value="HNH_nuc"/>
</dbReference>
<accession>A0AAW4U2F9</accession>
<comment type="caution">
    <text evidence="15">The sequence shown here is derived from an EMBL/GenBank/DDBJ whole genome shotgun (WGS) entry which is preliminary data.</text>
</comment>
<dbReference type="InterPro" id="IPR028629">
    <property type="entry name" value="Cas9"/>
</dbReference>
<dbReference type="NCBIfam" id="TIGR01865">
    <property type="entry name" value="cas_Csn1"/>
    <property type="match status" value="1"/>
</dbReference>
<evidence type="ECO:0000256" key="13">
    <source>
        <dbReference type="HAMAP-Rule" id="MF_01480"/>
    </source>
</evidence>
<comment type="similarity">
    <text evidence="13">Belongs to the CRISPR-associated Cas9 family.</text>
</comment>
<evidence type="ECO:0000256" key="2">
    <source>
        <dbReference type="ARBA" id="ARBA00005244"/>
    </source>
</evidence>
<dbReference type="GO" id="GO:0004519">
    <property type="term" value="F:endonuclease activity"/>
    <property type="evidence" value="ECO:0007669"/>
    <property type="project" value="UniProtKB-UniRule"/>
</dbReference>
<evidence type="ECO:0000256" key="9">
    <source>
        <dbReference type="ARBA" id="ARBA00023118"/>
    </source>
</evidence>
<dbReference type="GO" id="GO:0043571">
    <property type="term" value="P:maintenance of CRISPR repeat elements"/>
    <property type="evidence" value="ECO:0007669"/>
    <property type="project" value="UniProtKB-UniRule"/>
</dbReference>
<dbReference type="PROSITE" id="PS51749">
    <property type="entry name" value="HNH_CAS9"/>
    <property type="match status" value="1"/>
</dbReference>
<dbReference type="RefSeq" id="WP_227153053.1">
    <property type="nucleotide sequence ID" value="NZ_JAJCGD010000023.1"/>
</dbReference>